<evidence type="ECO:0000313" key="1">
    <source>
        <dbReference type="EMBL" id="RUP10876.1"/>
    </source>
</evidence>
<dbReference type="Gene3D" id="2.60.40.150">
    <property type="entry name" value="C2 domain"/>
    <property type="match status" value="1"/>
</dbReference>
<proteinExistence type="predicted"/>
<evidence type="ECO:0000313" key="2">
    <source>
        <dbReference type="Proteomes" id="UP000268093"/>
    </source>
</evidence>
<name>A0A433B750_9FUNG</name>
<keyword evidence="2" id="KW-1185">Reference proteome</keyword>
<organism evidence="1 2">
    <name type="scientific">Jimgerdemannia flammicorona</name>
    <dbReference type="NCBI Taxonomy" id="994334"/>
    <lineage>
        <taxon>Eukaryota</taxon>
        <taxon>Fungi</taxon>
        <taxon>Fungi incertae sedis</taxon>
        <taxon>Mucoromycota</taxon>
        <taxon>Mucoromycotina</taxon>
        <taxon>Endogonomycetes</taxon>
        <taxon>Endogonales</taxon>
        <taxon>Endogonaceae</taxon>
        <taxon>Jimgerdemannia</taxon>
    </lineage>
</organism>
<sequence length="121" mass="12886">MVPPKKYTDIVNQRTVKIQFPGPPKAGTYNFSLFVKSDSVVGSDIRQEIKLHVKDSSALPAEPEIDDDISEPDEDSIAGQMKLMREQGLTGALAGGSGAAGEKEKGKSTAEDSDSDSSDDD</sequence>
<comment type="caution">
    <text evidence="1">The sequence shown here is derived from an EMBL/GenBank/DDBJ whole genome shotgun (WGS) entry which is preliminary data.</text>
</comment>
<dbReference type="EMBL" id="RBNI01016264">
    <property type="protein sequence ID" value="RUP10876.1"/>
    <property type="molecule type" value="Genomic_DNA"/>
</dbReference>
<dbReference type="SUPFAM" id="SSF81296">
    <property type="entry name" value="E set domains"/>
    <property type="match status" value="1"/>
</dbReference>
<protein>
    <submittedName>
        <fullName evidence="1">Uncharacterized protein</fullName>
    </submittedName>
</protein>
<reference evidence="1 2" key="1">
    <citation type="journal article" date="2018" name="New Phytol.">
        <title>Phylogenomics of Endogonaceae and evolution of mycorrhizas within Mucoromycota.</title>
        <authorList>
            <person name="Chang Y."/>
            <person name="Desiro A."/>
            <person name="Na H."/>
            <person name="Sandor L."/>
            <person name="Lipzen A."/>
            <person name="Clum A."/>
            <person name="Barry K."/>
            <person name="Grigoriev I.V."/>
            <person name="Martin F.M."/>
            <person name="Stajich J.E."/>
            <person name="Smith M.E."/>
            <person name="Bonito G."/>
            <person name="Spatafora J.W."/>
        </authorList>
    </citation>
    <scope>NUCLEOTIDE SEQUENCE [LARGE SCALE GENOMIC DNA]</scope>
    <source>
        <strain evidence="1 2">GMNB39</strain>
    </source>
</reference>
<dbReference type="InterPro" id="IPR014756">
    <property type="entry name" value="Ig_E-set"/>
</dbReference>
<gene>
    <name evidence="1" type="ORF">BC936DRAFT_140006</name>
</gene>
<dbReference type="Proteomes" id="UP000268093">
    <property type="component" value="Unassembled WGS sequence"/>
</dbReference>
<dbReference type="InterPro" id="IPR035892">
    <property type="entry name" value="C2_domain_sf"/>
</dbReference>
<dbReference type="OrthoDB" id="5982228at2759"/>
<accession>A0A433B750</accession>